<dbReference type="Proteomes" id="UP000664293">
    <property type="component" value="Unassembled WGS sequence"/>
</dbReference>
<reference evidence="1 2" key="1">
    <citation type="submission" date="2020-12" db="EMBL/GenBank/DDBJ databases">
        <title>Oil enriched cultivation method for isolating marine PHA-producing bacteria.</title>
        <authorList>
            <person name="Zheng W."/>
            <person name="Yu S."/>
            <person name="Huang Y."/>
        </authorList>
    </citation>
    <scope>NUCLEOTIDE SEQUENCE [LARGE SCALE GENOMIC DNA]</scope>
    <source>
        <strain evidence="1 2">SN0-2</strain>
    </source>
</reference>
<name>A0ABS3E958_9GAMM</name>
<proteinExistence type="predicted"/>
<comment type="caution">
    <text evidence="1">The sequence shown here is derived from an EMBL/GenBank/DDBJ whole genome shotgun (WGS) entry which is preliminary data.</text>
</comment>
<keyword evidence="2" id="KW-1185">Reference proteome</keyword>
<protein>
    <submittedName>
        <fullName evidence="1">Uncharacterized protein</fullName>
    </submittedName>
</protein>
<accession>A0ABS3E958</accession>
<dbReference type="RefSeq" id="WP_207002970.1">
    <property type="nucleotide sequence ID" value="NZ_JAEKJR010000002.1"/>
</dbReference>
<sequence>MSKAPTPNQRAVWRQNTKQCWDCGNPHLVLIRTQQIKYCTHCHTTIPWHLEPGQKSPV</sequence>
<evidence type="ECO:0000313" key="2">
    <source>
        <dbReference type="Proteomes" id="UP000664293"/>
    </source>
</evidence>
<gene>
    <name evidence="1" type="ORF">JF535_13395</name>
</gene>
<organism evidence="1 2">
    <name type="scientific">Microbulbifer salipaludis</name>
    <dbReference type="NCBI Taxonomy" id="187980"/>
    <lineage>
        <taxon>Bacteria</taxon>
        <taxon>Pseudomonadati</taxon>
        <taxon>Pseudomonadota</taxon>
        <taxon>Gammaproteobacteria</taxon>
        <taxon>Cellvibrionales</taxon>
        <taxon>Microbulbiferaceae</taxon>
        <taxon>Microbulbifer</taxon>
    </lineage>
</organism>
<evidence type="ECO:0000313" key="1">
    <source>
        <dbReference type="EMBL" id="MBN8431847.1"/>
    </source>
</evidence>
<dbReference type="EMBL" id="JAEKJR010000002">
    <property type="protein sequence ID" value="MBN8431847.1"/>
    <property type="molecule type" value="Genomic_DNA"/>
</dbReference>